<evidence type="ECO:0000256" key="2">
    <source>
        <dbReference type="ARBA" id="ARBA00023315"/>
    </source>
</evidence>
<dbReference type="EMBL" id="UGMD01000002">
    <property type="protein sequence ID" value="STU75969.1"/>
    <property type="molecule type" value="Genomic_DNA"/>
</dbReference>
<dbReference type="PROSITE" id="PS51186">
    <property type="entry name" value="GNAT"/>
    <property type="match status" value="1"/>
</dbReference>
<keyword evidence="2" id="KW-0012">Acyltransferase</keyword>
<protein>
    <submittedName>
        <fullName evidence="4">Histone acetyltransferase HPA2</fullName>
    </submittedName>
</protein>
<organism evidence="4 5">
    <name type="scientific">Klebsiella pneumoniae</name>
    <dbReference type="NCBI Taxonomy" id="573"/>
    <lineage>
        <taxon>Bacteria</taxon>
        <taxon>Pseudomonadati</taxon>
        <taxon>Pseudomonadota</taxon>
        <taxon>Gammaproteobacteria</taxon>
        <taxon>Enterobacterales</taxon>
        <taxon>Enterobacteriaceae</taxon>
        <taxon>Klebsiella/Raoultella group</taxon>
        <taxon>Klebsiella</taxon>
        <taxon>Klebsiella pneumoniae complex</taxon>
    </lineage>
</organism>
<dbReference type="InterPro" id="IPR000182">
    <property type="entry name" value="GNAT_dom"/>
</dbReference>
<gene>
    <name evidence="4" type="ORF">NCTC204_00999</name>
</gene>
<accession>A0A377ZM08</accession>
<proteinExistence type="predicted"/>
<dbReference type="AlphaFoldDB" id="A0A377ZM08"/>
<dbReference type="GO" id="GO:0016747">
    <property type="term" value="F:acyltransferase activity, transferring groups other than amino-acyl groups"/>
    <property type="evidence" value="ECO:0007669"/>
    <property type="project" value="InterPro"/>
</dbReference>
<dbReference type="CDD" id="cd04301">
    <property type="entry name" value="NAT_SF"/>
    <property type="match status" value="1"/>
</dbReference>
<name>A0A377ZM08_KLEPN</name>
<dbReference type="Gene3D" id="3.40.630.30">
    <property type="match status" value="1"/>
</dbReference>
<dbReference type="PANTHER" id="PTHR43800">
    <property type="entry name" value="PEPTIDYL-LYSINE N-ACETYLTRANSFERASE YJAB"/>
    <property type="match status" value="1"/>
</dbReference>
<keyword evidence="1 4" id="KW-0808">Transferase</keyword>
<evidence type="ECO:0000256" key="1">
    <source>
        <dbReference type="ARBA" id="ARBA00022679"/>
    </source>
</evidence>
<evidence type="ECO:0000259" key="3">
    <source>
        <dbReference type="PROSITE" id="PS51186"/>
    </source>
</evidence>
<sequence length="232" mass="25705">MKTNTITAGAVLRLTQESDIALLPAIERSAAQAFRQIPSLAWLADSEVISVARHHDYLETEHSLLAVAAGQPVGFILTEPLDDALFIVEVAVHQAWQQQGIGRMLLERVIESARQMGYPAVTLTTFREVPWNAPFYTRLGFAMLDELTLPAGLAAKKGTGDPARPAARVALRHAPGVVDFSTDFSGAIWYKVPFKTYPLLPYVLVNRYYFLHNRSLCGTHGDRKTHCAVYSR</sequence>
<dbReference type="PANTHER" id="PTHR43800:SF1">
    <property type="entry name" value="PEPTIDYL-LYSINE N-ACETYLTRANSFERASE YJAB"/>
    <property type="match status" value="1"/>
</dbReference>
<dbReference type="InterPro" id="IPR016181">
    <property type="entry name" value="Acyl_CoA_acyltransferase"/>
</dbReference>
<dbReference type="SUPFAM" id="SSF55729">
    <property type="entry name" value="Acyl-CoA N-acyltransferases (Nat)"/>
    <property type="match status" value="1"/>
</dbReference>
<dbReference type="Pfam" id="PF00583">
    <property type="entry name" value="Acetyltransf_1"/>
    <property type="match status" value="1"/>
</dbReference>
<evidence type="ECO:0000313" key="5">
    <source>
        <dbReference type="Proteomes" id="UP000255192"/>
    </source>
</evidence>
<dbReference type="Proteomes" id="UP000255192">
    <property type="component" value="Unassembled WGS sequence"/>
</dbReference>
<reference evidence="4 5" key="1">
    <citation type="submission" date="2018-06" db="EMBL/GenBank/DDBJ databases">
        <authorList>
            <consortium name="Pathogen Informatics"/>
            <person name="Doyle S."/>
        </authorList>
    </citation>
    <scope>NUCLEOTIDE SEQUENCE [LARGE SCALE GENOMIC DNA]</scope>
    <source>
        <strain evidence="4 5">NCTC204</strain>
    </source>
</reference>
<evidence type="ECO:0000313" key="4">
    <source>
        <dbReference type="EMBL" id="STU75969.1"/>
    </source>
</evidence>
<feature type="domain" description="N-acetyltransferase" evidence="3">
    <location>
        <begin position="10"/>
        <end position="159"/>
    </location>
</feature>